<keyword evidence="3" id="KW-1185">Reference proteome</keyword>
<dbReference type="Proteomes" id="UP000036987">
    <property type="component" value="Unassembled WGS sequence"/>
</dbReference>
<sequence>MVPQAITLPPSLAAARWSRRKTATVGVGPRRMYLSSSYSGGRGGGEVRRLAVVDNDFDHVVRFNSADFDLCDRVSVGLAGKADEMIFQAVVTNPNSPLYSTKLVLRKLTTMQAQRRGRRALQVLKRLARRQLMYDSYAMQVHGYVYLPNIGEPGSFTLVHGYHDSYSLRHWLQLSDWIPTLEATLDFDEEWVRRVGDDSVGGPVVTRQLRLTRILMRDLLIGVNYLHSHGLAHTDLRLENVHISPVDRHVKVGILGNAADFYDNNLDNTKDVNNERRQLMIAYDMRCVGLMMAQMVLRELINPKIFSRFKAFLAKRSDPSCLREFLIPMLAANSPSGNAGLQILDRNWGSGWNLLSMLLAIKPSKRIRCLDALRHPFLCGPRWCIGTSVDVLRWSLGSTMVRIAEEYIYRKDQEDRMAYFIELLEMFNLHPKQKNWLKLVPGKWRLLYSTGKHIGLTLRVAQPRVLIDNAYLTFTEISELDKLNLKLISDVSFKVISTLEWPHDKNGDPGSLCVSSQSTRFTSGQTVYVQGESKQYSLKSIDRKLSSRKWKSIGSKKELPTNLPVVRLNTDDIEISMNLGISSSNELAQRILREVRMQIPTEMFDISKLVCGTYIDSRLMILRGVNGFALLFTRSC</sequence>
<dbReference type="InterPro" id="IPR000719">
    <property type="entry name" value="Prot_kinase_dom"/>
</dbReference>
<dbReference type="OrthoDB" id="1881000at2759"/>
<dbReference type="AlphaFoldDB" id="A0A0K9PU22"/>
<dbReference type="STRING" id="29655.A0A0K9PU22"/>
<dbReference type="SUPFAM" id="SSF56112">
    <property type="entry name" value="Protein kinase-like (PK-like)"/>
    <property type="match status" value="1"/>
</dbReference>
<organism evidence="2 3">
    <name type="scientific">Zostera marina</name>
    <name type="common">Eelgrass</name>
    <dbReference type="NCBI Taxonomy" id="29655"/>
    <lineage>
        <taxon>Eukaryota</taxon>
        <taxon>Viridiplantae</taxon>
        <taxon>Streptophyta</taxon>
        <taxon>Embryophyta</taxon>
        <taxon>Tracheophyta</taxon>
        <taxon>Spermatophyta</taxon>
        <taxon>Magnoliopsida</taxon>
        <taxon>Liliopsida</taxon>
        <taxon>Zosteraceae</taxon>
        <taxon>Zostera</taxon>
    </lineage>
</organism>
<dbReference type="Gene3D" id="1.10.510.10">
    <property type="entry name" value="Transferase(Phosphotransferase) domain 1"/>
    <property type="match status" value="1"/>
</dbReference>
<gene>
    <name evidence="2" type="ORF">ZOSMA_176G00030</name>
</gene>
<dbReference type="PROSITE" id="PS50011">
    <property type="entry name" value="PROTEIN_KINASE_DOM"/>
    <property type="match status" value="1"/>
</dbReference>
<comment type="caution">
    <text evidence="2">The sequence shown here is derived from an EMBL/GenBank/DDBJ whole genome shotgun (WGS) entry which is preliminary data.</text>
</comment>
<reference evidence="3" key="1">
    <citation type="journal article" date="2016" name="Nature">
        <title>The genome of the seagrass Zostera marina reveals angiosperm adaptation to the sea.</title>
        <authorList>
            <person name="Olsen J.L."/>
            <person name="Rouze P."/>
            <person name="Verhelst B."/>
            <person name="Lin Y.-C."/>
            <person name="Bayer T."/>
            <person name="Collen J."/>
            <person name="Dattolo E."/>
            <person name="De Paoli E."/>
            <person name="Dittami S."/>
            <person name="Maumus F."/>
            <person name="Michel G."/>
            <person name="Kersting A."/>
            <person name="Lauritano C."/>
            <person name="Lohaus R."/>
            <person name="Toepel M."/>
            <person name="Tonon T."/>
            <person name="Vanneste K."/>
            <person name="Amirebrahimi M."/>
            <person name="Brakel J."/>
            <person name="Bostroem C."/>
            <person name="Chovatia M."/>
            <person name="Grimwood J."/>
            <person name="Jenkins J.W."/>
            <person name="Jueterbock A."/>
            <person name="Mraz A."/>
            <person name="Stam W.T."/>
            <person name="Tice H."/>
            <person name="Bornberg-Bauer E."/>
            <person name="Green P.J."/>
            <person name="Pearson G.A."/>
            <person name="Procaccini G."/>
            <person name="Duarte C.M."/>
            <person name="Schmutz J."/>
            <person name="Reusch T.B.H."/>
            <person name="Van de Peer Y."/>
        </authorList>
    </citation>
    <scope>NUCLEOTIDE SEQUENCE [LARGE SCALE GENOMIC DNA]</scope>
    <source>
        <strain evidence="3">cv. Finnish</strain>
    </source>
</reference>
<dbReference type="OMA" id="FTLVHGH"/>
<dbReference type="SMART" id="SM00220">
    <property type="entry name" value="S_TKc"/>
    <property type="match status" value="1"/>
</dbReference>
<dbReference type="GO" id="GO:0008353">
    <property type="term" value="F:RNA polymerase II CTD heptapeptide repeat kinase activity"/>
    <property type="evidence" value="ECO:0000318"/>
    <property type="project" value="GO_Central"/>
</dbReference>
<feature type="domain" description="Protein kinase" evidence="1">
    <location>
        <begin position="68"/>
        <end position="378"/>
    </location>
</feature>
<dbReference type="GO" id="GO:0000307">
    <property type="term" value="C:cyclin-dependent protein kinase holoenzyme complex"/>
    <property type="evidence" value="ECO:0000318"/>
    <property type="project" value="GO_Central"/>
</dbReference>
<name>A0A0K9PU22_ZOSMR</name>
<proteinExistence type="predicted"/>
<dbReference type="GO" id="GO:0005524">
    <property type="term" value="F:ATP binding"/>
    <property type="evidence" value="ECO:0007669"/>
    <property type="project" value="InterPro"/>
</dbReference>
<evidence type="ECO:0000313" key="3">
    <source>
        <dbReference type="Proteomes" id="UP000036987"/>
    </source>
</evidence>
<dbReference type="GO" id="GO:0032968">
    <property type="term" value="P:positive regulation of transcription elongation by RNA polymerase II"/>
    <property type="evidence" value="ECO:0000318"/>
    <property type="project" value="GO_Central"/>
</dbReference>
<protein>
    <submittedName>
        <fullName evidence="2">OBP3-responsive protein 1</fullName>
    </submittedName>
</protein>
<evidence type="ECO:0000259" key="1">
    <source>
        <dbReference type="PROSITE" id="PS50011"/>
    </source>
</evidence>
<dbReference type="PANTHER" id="PTHR46699">
    <property type="entry name" value="SERINE/THREONINE-PROTEIN KINASE STN8, CHLOROPLASTIC-RELATED"/>
    <property type="match status" value="1"/>
</dbReference>
<dbReference type="GO" id="GO:0005634">
    <property type="term" value="C:nucleus"/>
    <property type="evidence" value="ECO:0000318"/>
    <property type="project" value="GO_Central"/>
</dbReference>
<evidence type="ECO:0000313" key="2">
    <source>
        <dbReference type="EMBL" id="KMZ71725.1"/>
    </source>
</evidence>
<dbReference type="EMBL" id="LFYR01000661">
    <property type="protein sequence ID" value="KMZ71725.1"/>
    <property type="molecule type" value="Genomic_DNA"/>
</dbReference>
<accession>A0A0K9PU22</accession>
<dbReference type="InterPro" id="IPR011009">
    <property type="entry name" value="Kinase-like_dom_sf"/>
</dbReference>